<accession>A0AAN6GXJ2</accession>
<feature type="region of interest" description="Disordered" evidence="1">
    <location>
        <begin position="28"/>
        <end position="115"/>
    </location>
</feature>
<reference evidence="3" key="1">
    <citation type="journal article" date="2023" name="PhytoFront">
        <title>Draft Genome Resources of Seven Strains of Tilletia horrida, Causal Agent of Kernel Smut of Rice.</title>
        <authorList>
            <person name="Khanal S."/>
            <person name="Antony Babu S."/>
            <person name="Zhou X.G."/>
        </authorList>
    </citation>
    <scope>NUCLEOTIDE SEQUENCE</scope>
    <source>
        <strain evidence="3">TX6</strain>
    </source>
</reference>
<evidence type="ECO:0000313" key="3">
    <source>
        <dbReference type="EMBL" id="KAK0556976.1"/>
    </source>
</evidence>
<dbReference type="Proteomes" id="UP001176517">
    <property type="component" value="Unassembled WGS sequence"/>
</dbReference>
<evidence type="ECO:0000313" key="4">
    <source>
        <dbReference type="Proteomes" id="UP001176517"/>
    </source>
</evidence>
<proteinExistence type="predicted"/>
<dbReference type="PANTHER" id="PTHR13156">
    <property type="entry name" value="NADH-UBIQUINONE OXIDOREDUCTASE 13 KD-A SUBUNIT"/>
    <property type="match status" value="1"/>
</dbReference>
<organism evidence="3 4">
    <name type="scientific">Tilletia horrida</name>
    <dbReference type="NCBI Taxonomy" id="155126"/>
    <lineage>
        <taxon>Eukaryota</taxon>
        <taxon>Fungi</taxon>
        <taxon>Dikarya</taxon>
        <taxon>Basidiomycota</taxon>
        <taxon>Ustilaginomycotina</taxon>
        <taxon>Exobasidiomycetes</taxon>
        <taxon>Tilletiales</taxon>
        <taxon>Tilletiaceae</taxon>
        <taxon>Tilletia</taxon>
    </lineage>
</organism>
<keyword evidence="4" id="KW-1185">Reference proteome</keyword>
<evidence type="ECO:0000259" key="2">
    <source>
        <dbReference type="Pfam" id="PF10276"/>
    </source>
</evidence>
<dbReference type="GO" id="GO:0006120">
    <property type="term" value="P:mitochondrial electron transport, NADH to ubiquinone"/>
    <property type="evidence" value="ECO:0007669"/>
    <property type="project" value="TreeGrafter"/>
</dbReference>
<dbReference type="FunFam" id="2.60.260.40:FF:000003">
    <property type="entry name" value="NADH dehydrogenase [ubiquinone] iron-sulfur protein 6, mitochondrial"/>
    <property type="match status" value="1"/>
</dbReference>
<dbReference type="AlphaFoldDB" id="A0AAN6GXJ2"/>
<feature type="compositionally biased region" description="Polar residues" evidence="1">
    <location>
        <begin position="94"/>
        <end position="114"/>
    </location>
</feature>
<dbReference type="Pfam" id="PF10276">
    <property type="entry name" value="zf-CHCC"/>
    <property type="match status" value="1"/>
</dbReference>
<gene>
    <name evidence="3" type="ORF">OC846_000820</name>
</gene>
<feature type="compositionally biased region" description="Polar residues" evidence="1">
    <location>
        <begin position="69"/>
        <end position="86"/>
    </location>
</feature>
<sequence length="195" mass="20383">MTATALLSAAARANPVAALASSARRLTVSISSSSASASSSSSSRWISSSAATQQPAHGAQGDFARPASAPTSTNLPTASGERNTAIAQPHTPETIPSEQAPNYPSTWSANQNARENAMRGPRFEQMEVDFQPQPLSAMAMIQKEPVRLSSKRVVSCDGGGGALGHPKIFINLDKPGPKACTYCGVRYELDHGAHH</sequence>
<dbReference type="PANTHER" id="PTHR13156:SF0">
    <property type="entry name" value="NADH DEHYDROGENASE [UBIQUINONE] IRON-SULFUR PROTEIN 6, MITOCHONDRIAL"/>
    <property type="match status" value="1"/>
</dbReference>
<protein>
    <recommendedName>
        <fullName evidence="2">Zinc finger CHCC-type domain-containing protein</fullName>
    </recommendedName>
</protein>
<comment type="caution">
    <text evidence="3">The sequence shown here is derived from an EMBL/GenBank/DDBJ whole genome shotgun (WGS) entry which is preliminary data.</text>
</comment>
<dbReference type="InterPro" id="IPR019401">
    <property type="entry name" value="Znf_CHCC"/>
</dbReference>
<dbReference type="Gene3D" id="2.60.260.40">
    <property type="entry name" value="q5lls5 like domains"/>
    <property type="match status" value="1"/>
</dbReference>
<feature type="domain" description="Zinc finger CHCC-type" evidence="2">
    <location>
        <begin position="152"/>
        <end position="187"/>
    </location>
</feature>
<dbReference type="EMBL" id="JAPDMZ010000009">
    <property type="protein sequence ID" value="KAK0556976.1"/>
    <property type="molecule type" value="Genomic_DNA"/>
</dbReference>
<evidence type="ECO:0000256" key="1">
    <source>
        <dbReference type="SAM" id="MobiDB-lite"/>
    </source>
</evidence>
<dbReference type="GO" id="GO:0005739">
    <property type="term" value="C:mitochondrion"/>
    <property type="evidence" value="ECO:0007669"/>
    <property type="project" value="GOC"/>
</dbReference>
<name>A0AAN6GXJ2_9BASI</name>
<feature type="compositionally biased region" description="Low complexity" evidence="1">
    <location>
        <begin position="28"/>
        <end position="51"/>
    </location>
</feature>